<organism evidence="1 2">
    <name type="scientific">Georgenia subflava</name>
    <dbReference type="NCBI Taxonomy" id="1622177"/>
    <lineage>
        <taxon>Bacteria</taxon>
        <taxon>Bacillati</taxon>
        <taxon>Actinomycetota</taxon>
        <taxon>Actinomycetes</taxon>
        <taxon>Micrococcales</taxon>
        <taxon>Bogoriellaceae</taxon>
        <taxon>Georgenia</taxon>
    </lineage>
</organism>
<keyword evidence="1" id="KW-0378">Hydrolase</keyword>
<keyword evidence="2" id="KW-1185">Reference proteome</keyword>
<dbReference type="AlphaFoldDB" id="A0A6N7EHG3"/>
<reference evidence="1 2" key="1">
    <citation type="submission" date="2019-10" db="EMBL/GenBank/DDBJ databases">
        <title>Georgenia wutianyii sp. nov. and Georgenia yuyongxinii sp. nov. isolated from plateau pika (Ochotona curzoniae) in the Qinghai-Tibet plateau of China.</title>
        <authorList>
            <person name="Tian Z."/>
        </authorList>
    </citation>
    <scope>NUCLEOTIDE SEQUENCE [LARGE SCALE GENOMIC DNA]</scope>
    <source>
        <strain evidence="1 2">JCM 19765</strain>
    </source>
</reference>
<dbReference type="PANTHER" id="PTHR10000:SF8">
    <property type="entry name" value="HAD SUPERFAMILY HYDROLASE-LIKE, TYPE 3"/>
    <property type="match status" value="1"/>
</dbReference>
<evidence type="ECO:0000313" key="2">
    <source>
        <dbReference type="Proteomes" id="UP000437709"/>
    </source>
</evidence>
<dbReference type="GO" id="GO:0000287">
    <property type="term" value="F:magnesium ion binding"/>
    <property type="evidence" value="ECO:0007669"/>
    <property type="project" value="TreeGrafter"/>
</dbReference>
<gene>
    <name evidence="1" type="ORF">GB881_05020</name>
</gene>
<dbReference type="InterPro" id="IPR036412">
    <property type="entry name" value="HAD-like_sf"/>
</dbReference>
<dbReference type="OrthoDB" id="3180855at2"/>
<dbReference type="GO" id="GO:0005829">
    <property type="term" value="C:cytosol"/>
    <property type="evidence" value="ECO:0007669"/>
    <property type="project" value="TreeGrafter"/>
</dbReference>
<dbReference type="Gene3D" id="3.30.1240.10">
    <property type="match status" value="1"/>
</dbReference>
<dbReference type="EMBL" id="WHPC01000011">
    <property type="protein sequence ID" value="MPV36418.1"/>
    <property type="molecule type" value="Genomic_DNA"/>
</dbReference>
<sequence length="331" mass="34049">MIWCELSHLRKEAVPASASSLTFHHLDDPVPDDGAAPEDRTPVRLVATDIDGTILPYRGAVSPRTRSALAAVVERGAHLVYATGRPPRWMPPIVEATGQAGLAICANGAIVVETATGAVVDLVPIVDDLVGHAAAALRRAVPDVRLAVETTTSFWVEDGYLALRGGGRPEGLTPAQAPGDPRLAGHIEDVPERDGTFKVLAITGSLTMDEFLAAARDTLEPDLAVTASSPGNAIVELAAPGVSKGAALATVAARLGIEASQVAAFGDMPNDVEMLGWAGHGFAMDGGHPTAIAAATRTAPPSADDGVARVLEGMVASGRLQPATERADVGR</sequence>
<accession>A0A6N7EHG3</accession>
<protein>
    <submittedName>
        <fullName evidence="1">HAD hydrolase family protein</fullName>
    </submittedName>
</protein>
<name>A0A6N7EHG3_9MICO</name>
<dbReference type="Proteomes" id="UP000437709">
    <property type="component" value="Unassembled WGS sequence"/>
</dbReference>
<evidence type="ECO:0000313" key="1">
    <source>
        <dbReference type="EMBL" id="MPV36418.1"/>
    </source>
</evidence>
<dbReference type="SUPFAM" id="SSF56784">
    <property type="entry name" value="HAD-like"/>
    <property type="match status" value="1"/>
</dbReference>
<dbReference type="GO" id="GO:0016791">
    <property type="term" value="F:phosphatase activity"/>
    <property type="evidence" value="ECO:0007669"/>
    <property type="project" value="TreeGrafter"/>
</dbReference>
<dbReference type="InterPro" id="IPR023214">
    <property type="entry name" value="HAD_sf"/>
</dbReference>
<dbReference type="Gene3D" id="3.40.50.1000">
    <property type="entry name" value="HAD superfamily/HAD-like"/>
    <property type="match status" value="1"/>
</dbReference>
<proteinExistence type="predicted"/>
<dbReference type="PANTHER" id="PTHR10000">
    <property type="entry name" value="PHOSPHOSERINE PHOSPHATASE"/>
    <property type="match status" value="1"/>
</dbReference>
<dbReference type="Pfam" id="PF08282">
    <property type="entry name" value="Hydrolase_3"/>
    <property type="match status" value="1"/>
</dbReference>
<comment type="caution">
    <text evidence="1">The sequence shown here is derived from an EMBL/GenBank/DDBJ whole genome shotgun (WGS) entry which is preliminary data.</text>
</comment>